<dbReference type="InterPro" id="IPR019557">
    <property type="entry name" value="AminoTfrase-like_pln_mobile"/>
</dbReference>
<reference evidence="3" key="1">
    <citation type="submission" date="2020-06" db="EMBL/GenBank/DDBJ databases">
        <authorList>
            <person name="Li T."/>
            <person name="Hu X."/>
            <person name="Zhang T."/>
            <person name="Song X."/>
            <person name="Zhang H."/>
            <person name="Dai N."/>
            <person name="Sheng W."/>
            <person name="Hou X."/>
            <person name="Wei L."/>
        </authorList>
    </citation>
    <scope>NUCLEOTIDE SEQUENCE</scope>
    <source>
        <strain evidence="3">G02</strain>
        <tissue evidence="3">Leaf</tissue>
    </source>
</reference>
<feature type="domain" description="Aminotransferase-like plant mobile" evidence="2">
    <location>
        <begin position="23"/>
        <end position="193"/>
    </location>
</feature>
<feature type="compositionally biased region" description="Polar residues" evidence="1">
    <location>
        <begin position="395"/>
        <end position="409"/>
    </location>
</feature>
<dbReference type="AlphaFoldDB" id="A0AAW2S0Q7"/>
<organism evidence="3">
    <name type="scientific">Sesamum radiatum</name>
    <name type="common">Black benniseed</name>
    <dbReference type="NCBI Taxonomy" id="300843"/>
    <lineage>
        <taxon>Eukaryota</taxon>
        <taxon>Viridiplantae</taxon>
        <taxon>Streptophyta</taxon>
        <taxon>Embryophyta</taxon>
        <taxon>Tracheophyta</taxon>
        <taxon>Spermatophyta</taxon>
        <taxon>Magnoliopsida</taxon>
        <taxon>eudicotyledons</taxon>
        <taxon>Gunneridae</taxon>
        <taxon>Pentapetalae</taxon>
        <taxon>asterids</taxon>
        <taxon>lamiids</taxon>
        <taxon>Lamiales</taxon>
        <taxon>Pedaliaceae</taxon>
        <taxon>Sesamum</taxon>
    </lineage>
</organism>
<accession>A0AAW2S0Q7</accession>
<feature type="compositionally biased region" description="Basic residues" evidence="1">
    <location>
        <begin position="542"/>
        <end position="551"/>
    </location>
</feature>
<feature type="domain" description="Aminotransferase-like plant mobile" evidence="2">
    <location>
        <begin position="203"/>
        <end position="324"/>
    </location>
</feature>
<proteinExistence type="predicted"/>
<gene>
    <name evidence="3" type="ORF">Sradi_3001900</name>
</gene>
<dbReference type="PANTHER" id="PTHR46033">
    <property type="entry name" value="PROTEIN MAIN-LIKE 2"/>
    <property type="match status" value="1"/>
</dbReference>
<dbReference type="PANTHER" id="PTHR46033:SF8">
    <property type="entry name" value="PROTEIN MAINTENANCE OF MERISTEMS-LIKE"/>
    <property type="match status" value="1"/>
</dbReference>
<dbReference type="EMBL" id="JACGWJ010000012">
    <property type="protein sequence ID" value="KAL0386076.1"/>
    <property type="molecule type" value="Genomic_DNA"/>
</dbReference>
<protein>
    <submittedName>
        <fullName evidence="3">Serine/threonine-protein phosphatase 7 long form</fullName>
    </submittedName>
</protein>
<evidence type="ECO:0000256" key="1">
    <source>
        <dbReference type="SAM" id="MobiDB-lite"/>
    </source>
</evidence>
<dbReference type="Pfam" id="PF10536">
    <property type="entry name" value="PMD"/>
    <property type="match status" value="2"/>
</dbReference>
<dbReference type="InterPro" id="IPR044824">
    <property type="entry name" value="MAIN-like"/>
</dbReference>
<comment type="caution">
    <text evidence="3">The sequence shown here is derived from an EMBL/GenBank/DDBJ whole genome shotgun (WGS) entry which is preliminary data.</text>
</comment>
<reference evidence="3" key="2">
    <citation type="journal article" date="2024" name="Plant">
        <title>Genomic evolution and insights into agronomic trait innovations of Sesamum species.</title>
        <authorList>
            <person name="Miao H."/>
            <person name="Wang L."/>
            <person name="Qu L."/>
            <person name="Liu H."/>
            <person name="Sun Y."/>
            <person name="Le M."/>
            <person name="Wang Q."/>
            <person name="Wei S."/>
            <person name="Zheng Y."/>
            <person name="Lin W."/>
            <person name="Duan Y."/>
            <person name="Cao H."/>
            <person name="Xiong S."/>
            <person name="Wang X."/>
            <person name="Wei L."/>
            <person name="Li C."/>
            <person name="Ma Q."/>
            <person name="Ju M."/>
            <person name="Zhao R."/>
            <person name="Li G."/>
            <person name="Mu C."/>
            <person name="Tian Q."/>
            <person name="Mei H."/>
            <person name="Zhang T."/>
            <person name="Gao T."/>
            <person name="Zhang H."/>
        </authorList>
    </citation>
    <scope>NUCLEOTIDE SEQUENCE</scope>
    <source>
        <strain evidence="3">G02</strain>
    </source>
</reference>
<evidence type="ECO:0000259" key="2">
    <source>
        <dbReference type="Pfam" id="PF10536"/>
    </source>
</evidence>
<dbReference type="GO" id="GO:0010073">
    <property type="term" value="P:meristem maintenance"/>
    <property type="evidence" value="ECO:0007669"/>
    <property type="project" value="InterPro"/>
</dbReference>
<sequence length="558" mass="63951">MSIESKSRLPFCNNRCGLLAVIVFCDGEATITLEDVQIIWALPIDGLPVTGLDIERSTEEWQIYCREYLGFSPDEEAFKGSRLHTHAIMNFIRTVEITHDTPRPTVVQYTRCIAMLLLGGLMCPDSSGNMVPLLYLSKLEEINTARNYSWGSAVLAFLYRELCHASLKGKAAIGGALQLLQIWAWSRIIPLSPGLGVERLYMDQVQFIWQPYDMDSDRIMAYAADFTPELWRSTCPLIFYAIVEIHHPERVLRQFGMRQNIPEMPDSRDMTLHQISRKARTGTDWGVQHILHIRRWQRRRDTIVNRPPISNERHTERGYSEWYNNITRRFVSSSTSRRVESGYQPGDGCMRDIVAEQIQALRLSNQPRPTDVEGLSRLLDRYDATLDNICQFVMHSNQNPTNENDPSTSHRQRRSNSRMSTTSAERDNIGVDIAGPSTAYTPQDYYVPQPSQQDDWFQSAPYMPSHAESYSAHVDLDLGLGVNQPYAPEYNVSPIPFPSFSAYRDQVESSSATTSSRLHINDDDDDNEQDEPTQNIVEEIRRPRRQRHRRNCGTGGHF</sequence>
<feature type="region of interest" description="Disordered" evidence="1">
    <location>
        <begin position="506"/>
        <end position="558"/>
    </location>
</feature>
<feature type="compositionally biased region" description="Acidic residues" evidence="1">
    <location>
        <begin position="522"/>
        <end position="531"/>
    </location>
</feature>
<evidence type="ECO:0000313" key="3">
    <source>
        <dbReference type="EMBL" id="KAL0386076.1"/>
    </source>
</evidence>
<feature type="compositionally biased region" description="Polar residues" evidence="1">
    <location>
        <begin position="508"/>
        <end position="518"/>
    </location>
</feature>
<name>A0AAW2S0Q7_SESRA</name>
<feature type="region of interest" description="Disordered" evidence="1">
    <location>
        <begin position="395"/>
        <end position="443"/>
    </location>
</feature>